<dbReference type="EMBL" id="CP011805">
    <property type="protein sequence ID" value="AKM08534.1"/>
    <property type="molecule type" value="Genomic_DNA"/>
</dbReference>
<feature type="chain" id="PRO_5002562438" description="GDYXXLXY domain-containing protein" evidence="1">
    <location>
        <begin position="24"/>
        <end position="172"/>
    </location>
</feature>
<reference evidence="2 3" key="1">
    <citation type="submission" date="2015-06" db="EMBL/GenBank/DDBJ databases">
        <authorList>
            <person name="Kim K.M."/>
        </authorList>
    </citation>
    <scope>NUCLEOTIDE SEQUENCE [LARGE SCALE GENOMIC DNA]</scope>
    <source>
        <strain evidence="2 3">KCTC 22370</strain>
    </source>
</reference>
<feature type="signal peptide" evidence="1">
    <location>
        <begin position="1"/>
        <end position="23"/>
    </location>
</feature>
<dbReference type="STRING" id="543877.AM2010_2479"/>
<evidence type="ECO:0000313" key="3">
    <source>
        <dbReference type="Proteomes" id="UP000037643"/>
    </source>
</evidence>
<dbReference type="PATRIC" id="fig|543877.4.peg.2513"/>
<evidence type="ECO:0000313" key="2">
    <source>
        <dbReference type="EMBL" id="AKM08534.1"/>
    </source>
</evidence>
<dbReference type="Pfam" id="PF14345">
    <property type="entry name" value="GDYXXLXY"/>
    <property type="match status" value="1"/>
</dbReference>
<keyword evidence="3" id="KW-1185">Reference proteome</keyword>
<dbReference type="Proteomes" id="UP000037643">
    <property type="component" value="Chromosome"/>
</dbReference>
<dbReference type="RefSeq" id="WP_047807346.1">
    <property type="nucleotide sequence ID" value="NZ_CP011805.1"/>
</dbReference>
<evidence type="ECO:0000256" key="1">
    <source>
        <dbReference type="SAM" id="SignalP"/>
    </source>
</evidence>
<evidence type="ECO:0008006" key="4">
    <source>
        <dbReference type="Google" id="ProtNLM"/>
    </source>
</evidence>
<dbReference type="OrthoDB" id="4868247at2"/>
<accession>A0A0G3XD82</accession>
<keyword evidence="1" id="KW-0732">Signal</keyword>
<proteinExistence type="predicted"/>
<name>A0A0G3XD82_9SPHN</name>
<sequence precursor="true">MRRPFALAAALALPLAGLGLSWAAAEYTSRQGTVWHVPITGYDPRDILRGHYVIYTYDWPGLETAARDRQFGDTLCLEGNAPHLTRAFPPQGRPCAAFVTARGGWNDPEGGLASGRLYVAQERATELERRLADPALQGMVRIRVREDGHLTPLDITFRERDGEAAQTTRNER</sequence>
<organism evidence="2 3">
    <name type="scientific">Pelagerythrobacter marensis</name>
    <dbReference type="NCBI Taxonomy" id="543877"/>
    <lineage>
        <taxon>Bacteria</taxon>
        <taxon>Pseudomonadati</taxon>
        <taxon>Pseudomonadota</taxon>
        <taxon>Alphaproteobacteria</taxon>
        <taxon>Sphingomonadales</taxon>
        <taxon>Erythrobacteraceae</taxon>
        <taxon>Pelagerythrobacter</taxon>
    </lineage>
</organism>
<dbReference type="KEGG" id="amx:AM2010_2479"/>
<gene>
    <name evidence="2" type="ORF">AM2010_2479</name>
</gene>
<dbReference type="AlphaFoldDB" id="A0A0G3XD82"/>
<dbReference type="InterPro" id="IPR025833">
    <property type="entry name" value="GDYXXLXY"/>
</dbReference>
<protein>
    <recommendedName>
        <fullName evidence="4">GDYXXLXY domain-containing protein</fullName>
    </recommendedName>
</protein>